<dbReference type="RefSeq" id="WP_117521712.1">
    <property type="nucleotide sequence ID" value="NZ_JAGGLS010000005.1"/>
</dbReference>
<evidence type="ECO:0000313" key="2">
    <source>
        <dbReference type="EMBL" id="RGB75769.1"/>
    </source>
</evidence>
<keyword evidence="1" id="KW-0812">Transmembrane</keyword>
<dbReference type="OrthoDB" id="1689675at2"/>
<proteinExistence type="predicted"/>
<dbReference type="EMBL" id="QVEU01000004">
    <property type="protein sequence ID" value="RGB75769.1"/>
    <property type="molecule type" value="Genomic_DNA"/>
</dbReference>
<feature type="transmembrane region" description="Helical" evidence="1">
    <location>
        <begin position="164"/>
        <end position="183"/>
    </location>
</feature>
<reference evidence="2 3" key="1">
    <citation type="submission" date="2018-08" db="EMBL/GenBank/DDBJ databases">
        <title>A genome reference for cultivated species of the human gut microbiota.</title>
        <authorList>
            <person name="Zou Y."/>
            <person name="Xue W."/>
            <person name="Luo G."/>
        </authorList>
    </citation>
    <scope>NUCLEOTIDE SEQUENCE [LARGE SCALE GENOMIC DNA]</scope>
    <source>
        <strain evidence="2 3">OF01-3</strain>
    </source>
</reference>
<gene>
    <name evidence="2" type="ORF">DXA39_05435</name>
</gene>
<accession>A0A3E2TH65</accession>
<name>A0A3E2TH65_9FIRM</name>
<organism evidence="2 3">
    <name type="scientific">Anaerococcus nagyae</name>
    <dbReference type="NCBI Taxonomy" id="1755241"/>
    <lineage>
        <taxon>Bacteria</taxon>
        <taxon>Bacillati</taxon>
        <taxon>Bacillota</taxon>
        <taxon>Tissierellia</taxon>
        <taxon>Tissierellales</taxon>
        <taxon>Peptoniphilaceae</taxon>
        <taxon>Anaerococcus</taxon>
    </lineage>
</organism>
<feature type="transmembrane region" description="Helical" evidence="1">
    <location>
        <begin position="98"/>
        <end position="117"/>
    </location>
</feature>
<keyword evidence="1" id="KW-0472">Membrane</keyword>
<comment type="caution">
    <text evidence="2">The sequence shown here is derived from an EMBL/GenBank/DDBJ whole genome shotgun (WGS) entry which is preliminary data.</text>
</comment>
<keyword evidence="3" id="KW-1185">Reference proteome</keyword>
<feature type="transmembrane region" description="Helical" evidence="1">
    <location>
        <begin position="195"/>
        <end position="212"/>
    </location>
</feature>
<dbReference type="Proteomes" id="UP000261011">
    <property type="component" value="Unassembled WGS sequence"/>
</dbReference>
<keyword evidence="1" id="KW-1133">Transmembrane helix</keyword>
<protein>
    <submittedName>
        <fullName evidence="2">Uncharacterized protein</fullName>
    </submittedName>
</protein>
<feature type="transmembrane region" description="Helical" evidence="1">
    <location>
        <begin position="26"/>
        <end position="45"/>
    </location>
</feature>
<evidence type="ECO:0000256" key="1">
    <source>
        <dbReference type="SAM" id="Phobius"/>
    </source>
</evidence>
<dbReference type="AlphaFoldDB" id="A0A3E2TH65"/>
<feature type="transmembrane region" description="Helical" evidence="1">
    <location>
        <begin position="57"/>
        <end position="77"/>
    </location>
</feature>
<sequence>MNDRLKDFGEIYSQAFKESFSKINKVYVAFIVILIRAFFENYRFIGMFGGNRIGGLINYFLDAALLSFVIQALKSYVVYGNSGKKSIANSLSNFWQPVLSSLFFVYLIEILISFIGTGLPSNIYMILLLVFEFATSALPEEIYINGKSGFESLKQSAKFVCDNILTYGLFTIIFILIKFYINYNLAYSYQVGNSRFLYVLLLGFIETFFYVVRGHLFKLLNHHSYRQRKFMRGY</sequence>
<evidence type="ECO:0000313" key="3">
    <source>
        <dbReference type="Proteomes" id="UP000261011"/>
    </source>
</evidence>